<reference evidence="3" key="1">
    <citation type="journal article" date="2023" name="IMA Fungus">
        <title>Comparative genomic study of the Penicillium genus elucidates a diverse pangenome and 15 lateral gene transfer events.</title>
        <authorList>
            <person name="Petersen C."/>
            <person name="Sorensen T."/>
            <person name="Nielsen M.R."/>
            <person name="Sondergaard T.E."/>
            <person name="Sorensen J.L."/>
            <person name="Fitzpatrick D.A."/>
            <person name="Frisvad J.C."/>
            <person name="Nielsen K.L."/>
        </authorList>
    </citation>
    <scope>NUCLEOTIDE SEQUENCE</scope>
    <source>
        <strain evidence="3">IBT 17514</strain>
    </source>
</reference>
<reference evidence="3" key="2">
    <citation type="submission" date="2023-01" db="EMBL/GenBank/DDBJ databases">
        <authorList>
            <person name="Petersen C."/>
        </authorList>
    </citation>
    <scope>NUCLEOTIDE SEQUENCE</scope>
    <source>
        <strain evidence="3">IBT 17514</strain>
    </source>
</reference>
<proteinExistence type="inferred from homology"/>
<accession>A0AAD6HV07</accession>
<comment type="similarity">
    <text evidence="1">Belongs to the avfA family.</text>
</comment>
<dbReference type="SUPFAM" id="SSF51735">
    <property type="entry name" value="NAD(P)-binding Rossmann-fold domains"/>
    <property type="match status" value="1"/>
</dbReference>
<dbReference type="GO" id="GO:0042602">
    <property type="term" value="F:riboflavin reductase (NADPH) activity"/>
    <property type="evidence" value="ECO:0007669"/>
    <property type="project" value="TreeGrafter"/>
</dbReference>
<dbReference type="Gene3D" id="3.40.50.720">
    <property type="entry name" value="NAD(P)-binding Rossmann-like Domain"/>
    <property type="match status" value="1"/>
</dbReference>
<dbReference type="PANTHER" id="PTHR43355">
    <property type="entry name" value="FLAVIN REDUCTASE (NADPH)"/>
    <property type="match status" value="1"/>
</dbReference>
<evidence type="ECO:0000313" key="3">
    <source>
        <dbReference type="EMBL" id="KAJ5738429.1"/>
    </source>
</evidence>
<dbReference type="Pfam" id="PF13460">
    <property type="entry name" value="NAD_binding_10"/>
    <property type="match status" value="1"/>
</dbReference>
<protein>
    <recommendedName>
        <fullName evidence="2">NAD(P)-binding domain-containing protein</fullName>
    </recommendedName>
</protein>
<feature type="domain" description="NAD(P)-binding" evidence="2">
    <location>
        <begin position="14"/>
        <end position="227"/>
    </location>
</feature>
<sequence length="246" mass="26588">MSASSNIKTVAFFGGTVGCGLSALKHTLAAGHQCIALCRTPEKLEALIPVESTPNLKIIQGNAHDIDAVTKCLQTGESGTKFVDMIVSTIGSRPKSGLTPEDPQCCRKASAVMLEAIKNLRNGGATGNPHIVAFSTTGLSKFGRDYPLLLFPIYGWLLKAAHEDKEIMENRFIESGQPFTIVRASLLTDGATEKKVRVGIEDPKTGRESLNIGYFISREDAGKWTAENLVFKEDPSYLNKIAMITT</sequence>
<evidence type="ECO:0000256" key="1">
    <source>
        <dbReference type="ARBA" id="ARBA00038376"/>
    </source>
</evidence>
<organism evidence="3 4">
    <name type="scientific">Penicillium malachiteum</name>
    <dbReference type="NCBI Taxonomy" id="1324776"/>
    <lineage>
        <taxon>Eukaryota</taxon>
        <taxon>Fungi</taxon>
        <taxon>Dikarya</taxon>
        <taxon>Ascomycota</taxon>
        <taxon>Pezizomycotina</taxon>
        <taxon>Eurotiomycetes</taxon>
        <taxon>Eurotiomycetidae</taxon>
        <taxon>Eurotiales</taxon>
        <taxon>Aspergillaceae</taxon>
        <taxon>Penicillium</taxon>
    </lineage>
</organism>
<dbReference type="AlphaFoldDB" id="A0AAD6HV07"/>
<dbReference type="InterPro" id="IPR051606">
    <property type="entry name" value="Polyketide_Oxido-like"/>
</dbReference>
<dbReference type="InterPro" id="IPR016040">
    <property type="entry name" value="NAD(P)-bd_dom"/>
</dbReference>
<dbReference type="Proteomes" id="UP001215712">
    <property type="component" value="Unassembled WGS sequence"/>
</dbReference>
<dbReference type="GO" id="GO:0004074">
    <property type="term" value="F:biliverdin reductase [NAD(P)H] activity"/>
    <property type="evidence" value="ECO:0007669"/>
    <property type="project" value="TreeGrafter"/>
</dbReference>
<keyword evidence="4" id="KW-1185">Reference proteome</keyword>
<evidence type="ECO:0000313" key="4">
    <source>
        <dbReference type="Proteomes" id="UP001215712"/>
    </source>
</evidence>
<evidence type="ECO:0000259" key="2">
    <source>
        <dbReference type="Pfam" id="PF13460"/>
    </source>
</evidence>
<name>A0AAD6HV07_9EURO</name>
<gene>
    <name evidence="3" type="ORF">N7493_001584</name>
</gene>
<dbReference type="InterPro" id="IPR036291">
    <property type="entry name" value="NAD(P)-bd_dom_sf"/>
</dbReference>
<dbReference type="PANTHER" id="PTHR43355:SF2">
    <property type="entry name" value="FLAVIN REDUCTASE (NADPH)"/>
    <property type="match status" value="1"/>
</dbReference>
<dbReference type="EMBL" id="JAQJAN010000002">
    <property type="protein sequence ID" value="KAJ5738429.1"/>
    <property type="molecule type" value="Genomic_DNA"/>
</dbReference>
<comment type="caution">
    <text evidence="3">The sequence shown here is derived from an EMBL/GenBank/DDBJ whole genome shotgun (WGS) entry which is preliminary data.</text>
</comment>